<dbReference type="PANTHER" id="PTHR13952">
    <property type="entry name" value="U1 SMALL NUCLEAR RIBONUCLEOPROTEIN 70 KD"/>
    <property type="match status" value="1"/>
</dbReference>
<evidence type="ECO:0000256" key="6">
    <source>
        <dbReference type="PROSITE-ProRule" id="PRU00176"/>
    </source>
</evidence>
<dbReference type="GO" id="GO:0017069">
    <property type="term" value="F:snRNA binding"/>
    <property type="evidence" value="ECO:0007669"/>
    <property type="project" value="TreeGrafter"/>
</dbReference>
<keyword evidence="4" id="KW-0539">Nucleus</keyword>
<evidence type="ECO:0000256" key="4">
    <source>
        <dbReference type="ARBA" id="ARBA00023242"/>
    </source>
</evidence>
<proteinExistence type="predicted"/>
<keyword evidence="3 6" id="KW-0694">RNA-binding</keyword>
<evidence type="ECO:0000313" key="9">
    <source>
        <dbReference type="Proteomes" id="UP001152759"/>
    </source>
</evidence>
<dbReference type="InterPro" id="IPR000504">
    <property type="entry name" value="RRM_dom"/>
</dbReference>
<dbReference type="InterPro" id="IPR012677">
    <property type="entry name" value="Nucleotide-bd_a/b_plait_sf"/>
</dbReference>
<dbReference type="GO" id="GO:0003729">
    <property type="term" value="F:mRNA binding"/>
    <property type="evidence" value="ECO:0007669"/>
    <property type="project" value="TreeGrafter"/>
</dbReference>
<dbReference type="GO" id="GO:0000398">
    <property type="term" value="P:mRNA splicing, via spliceosome"/>
    <property type="evidence" value="ECO:0007669"/>
    <property type="project" value="TreeGrafter"/>
</dbReference>
<dbReference type="FunFam" id="3.30.70.330:FF:000132">
    <property type="entry name" value="Small nuclear ribonucleoprotein U11/U12 subunit 35"/>
    <property type="match status" value="1"/>
</dbReference>
<accession>A0A9P0A405</accession>
<dbReference type="Proteomes" id="UP001152759">
    <property type="component" value="Chromosome 10"/>
</dbReference>
<dbReference type="Pfam" id="PF00076">
    <property type="entry name" value="RRM_1"/>
    <property type="match status" value="1"/>
</dbReference>
<evidence type="ECO:0000256" key="5">
    <source>
        <dbReference type="ARBA" id="ARBA00031739"/>
    </source>
</evidence>
<dbReference type="InterPro" id="IPR035979">
    <property type="entry name" value="RBD_domain_sf"/>
</dbReference>
<evidence type="ECO:0000259" key="7">
    <source>
        <dbReference type="PROSITE" id="PS50102"/>
    </source>
</evidence>
<evidence type="ECO:0000256" key="3">
    <source>
        <dbReference type="ARBA" id="ARBA00022884"/>
    </source>
</evidence>
<dbReference type="PROSITE" id="PS50102">
    <property type="entry name" value="RRM"/>
    <property type="match status" value="1"/>
</dbReference>
<dbReference type="SMART" id="SM00360">
    <property type="entry name" value="RRM"/>
    <property type="match status" value="1"/>
</dbReference>
<comment type="subcellular location">
    <subcellularLocation>
        <location evidence="1">Nucleus</location>
    </subcellularLocation>
</comment>
<evidence type="ECO:0000313" key="8">
    <source>
        <dbReference type="EMBL" id="CAH0382933.1"/>
    </source>
</evidence>
<dbReference type="GO" id="GO:0071011">
    <property type="term" value="C:precatalytic spliceosome"/>
    <property type="evidence" value="ECO:0007669"/>
    <property type="project" value="TreeGrafter"/>
</dbReference>
<dbReference type="PANTHER" id="PTHR13952:SF6">
    <property type="entry name" value="U11_U12 SMALL NUCLEAR RIBONUCLEOPROTEIN 35 KDA PROTEIN"/>
    <property type="match status" value="1"/>
</dbReference>
<evidence type="ECO:0000256" key="1">
    <source>
        <dbReference type="ARBA" id="ARBA00004123"/>
    </source>
</evidence>
<dbReference type="InterPro" id="IPR051183">
    <property type="entry name" value="U1_U11-U12_snRNP_70-35kDa"/>
</dbReference>
<evidence type="ECO:0000256" key="2">
    <source>
        <dbReference type="ARBA" id="ARBA00021080"/>
    </source>
</evidence>
<reference evidence="8" key="1">
    <citation type="submission" date="2021-12" db="EMBL/GenBank/DDBJ databases">
        <authorList>
            <person name="King R."/>
        </authorList>
    </citation>
    <scope>NUCLEOTIDE SEQUENCE</scope>
</reference>
<dbReference type="Gene3D" id="3.30.70.330">
    <property type="match status" value="1"/>
</dbReference>
<dbReference type="AlphaFoldDB" id="A0A9P0A405"/>
<dbReference type="EMBL" id="OU963871">
    <property type="protein sequence ID" value="CAH0382933.1"/>
    <property type="molecule type" value="Genomic_DNA"/>
</dbReference>
<keyword evidence="9" id="KW-1185">Reference proteome</keyword>
<feature type="domain" description="RRM" evidence="7">
    <location>
        <begin position="72"/>
        <end position="150"/>
    </location>
</feature>
<protein>
    <recommendedName>
        <fullName evidence="2">U11/U12 small nuclear ribonucleoprotein 35 kDa protein</fullName>
    </recommendedName>
    <alternativeName>
        <fullName evidence="5">U1 snRNP-binding protein homolog</fullName>
    </alternativeName>
</protein>
<organism evidence="8 9">
    <name type="scientific">Bemisia tabaci</name>
    <name type="common">Sweetpotato whitefly</name>
    <name type="synonym">Aleurodes tabaci</name>
    <dbReference type="NCBI Taxonomy" id="7038"/>
    <lineage>
        <taxon>Eukaryota</taxon>
        <taxon>Metazoa</taxon>
        <taxon>Ecdysozoa</taxon>
        <taxon>Arthropoda</taxon>
        <taxon>Hexapoda</taxon>
        <taxon>Insecta</taxon>
        <taxon>Pterygota</taxon>
        <taxon>Neoptera</taxon>
        <taxon>Paraneoptera</taxon>
        <taxon>Hemiptera</taxon>
        <taxon>Sternorrhyncha</taxon>
        <taxon>Aleyrodoidea</taxon>
        <taxon>Aleyrodidae</taxon>
        <taxon>Aleyrodinae</taxon>
        <taxon>Bemisia</taxon>
    </lineage>
</organism>
<dbReference type="KEGG" id="btab:109044742"/>
<gene>
    <name evidence="8" type="ORF">BEMITA_LOCUS2422</name>
</gene>
<sequence length="205" mass="23312">MEKSNEKSSCTSPDAKVRVLHKKKFEKLDVCYDPLIAGSIDGTDTTPHDNAIVRAMNAKYRPRKFEDGNPYTTIFVWKLRPTVTESYLREKFSVYGKIANCKVVRDVVTGTSKGYAFVEYINEDDAYTAYIEARNITLDGQKAMVDFERGRTLPGWKPRRLGGGFGGRKESGQLRFGGRSCPIAEPITIDQYKSSNYHSKKNYRR</sequence>
<dbReference type="SUPFAM" id="SSF54928">
    <property type="entry name" value="RNA-binding domain, RBD"/>
    <property type="match status" value="1"/>
</dbReference>
<name>A0A9P0A405_BEMTA</name>